<name>A0A6J6L6H0_9ZZZZ</name>
<keyword evidence="4" id="KW-0119">Carbohydrate metabolism</keyword>
<feature type="domain" description="Amidohydrolase-related" evidence="5">
    <location>
        <begin position="45"/>
        <end position="355"/>
    </location>
</feature>
<evidence type="ECO:0000259" key="5">
    <source>
        <dbReference type="Pfam" id="PF01979"/>
    </source>
</evidence>
<comment type="similarity">
    <text evidence="1">Belongs to the metallo-dependent hydrolases superfamily. NagA family.</text>
</comment>
<dbReference type="GO" id="GO:0008448">
    <property type="term" value="F:N-acetylglucosamine-6-phosphate deacetylase activity"/>
    <property type="evidence" value="ECO:0007669"/>
    <property type="project" value="InterPro"/>
</dbReference>
<evidence type="ECO:0000256" key="3">
    <source>
        <dbReference type="ARBA" id="ARBA00022801"/>
    </source>
</evidence>
<dbReference type="PIRSF" id="PIRSF038994">
    <property type="entry name" value="NagA"/>
    <property type="match status" value="1"/>
</dbReference>
<dbReference type="GO" id="GO:0046872">
    <property type="term" value="F:metal ion binding"/>
    <property type="evidence" value="ECO:0007669"/>
    <property type="project" value="UniProtKB-KW"/>
</dbReference>
<dbReference type="AlphaFoldDB" id="A0A6J6L6H0"/>
<protein>
    <submittedName>
        <fullName evidence="6">Unannotated protein</fullName>
    </submittedName>
</protein>
<evidence type="ECO:0000313" key="6">
    <source>
        <dbReference type="EMBL" id="CAB4656204.1"/>
    </source>
</evidence>
<accession>A0A6J6L6H0</accession>
<keyword evidence="2" id="KW-0479">Metal-binding</keyword>
<gene>
    <name evidence="6" type="ORF">UFOPK2243_00824</name>
</gene>
<dbReference type="Gene3D" id="3.20.20.140">
    <property type="entry name" value="Metal-dependent hydrolases"/>
    <property type="match status" value="1"/>
</dbReference>
<reference evidence="6" key="1">
    <citation type="submission" date="2020-05" db="EMBL/GenBank/DDBJ databases">
        <authorList>
            <person name="Chiriac C."/>
            <person name="Salcher M."/>
            <person name="Ghai R."/>
            <person name="Kavagutti S V."/>
        </authorList>
    </citation>
    <scope>NUCLEOTIDE SEQUENCE</scope>
</reference>
<dbReference type="InterPro" id="IPR006680">
    <property type="entry name" value="Amidohydro-rel"/>
</dbReference>
<dbReference type="PANTHER" id="PTHR11113:SF14">
    <property type="entry name" value="N-ACETYLGLUCOSAMINE-6-PHOSPHATE DEACETYLASE"/>
    <property type="match status" value="1"/>
</dbReference>
<dbReference type="Pfam" id="PF01979">
    <property type="entry name" value="Amidohydro_1"/>
    <property type="match status" value="1"/>
</dbReference>
<keyword evidence="3" id="KW-0378">Hydrolase</keyword>
<proteinExistence type="inferred from homology"/>
<evidence type="ECO:0000256" key="4">
    <source>
        <dbReference type="ARBA" id="ARBA00023277"/>
    </source>
</evidence>
<evidence type="ECO:0000256" key="2">
    <source>
        <dbReference type="ARBA" id="ARBA00022723"/>
    </source>
</evidence>
<dbReference type="InterPro" id="IPR003764">
    <property type="entry name" value="GlcNAc_6-P_deAcase"/>
</dbReference>
<organism evidence="6">
    <name type="scientific">freshwater metagenome</name>
    <dbReference type="NCBI Taxonomy" id="449393"/>
    <lineage>
        <taxon>unclassified sequences</taxon>
        <taxon>metagenomes</taxon>
        <taxon>ecological metagenomes</taxon>
    </lineage>
</organism>
<dbReference type="Gene3D" id="2.30.40.10">
    <property type="entry name" value="Urease, subunit C, domain 1"/>
    <property type="match status" value="1"/>
</dbReference>
<dbReference type="GO" id="GO:0006046">
    <property type="term" value="P:N-acetylglucosamine catabolic process"/>
    <property type="evidence" value="ECO:0007669"/>
    <property type="project" value="TreeGrafter"/>
</dbReference>
<dbReference type="PANTHER" id="PTHR11113">
    <property type="entry name" value="N-ACETYLGLUCOSAMINE-6-PHOSPHATE DEACETYLASE"/>
    <property type="match status" value="1"/>
</dbReference>
<dbReference type="EMBL" id="CAEZWL010000020">
    <property type="protein sequence ID" value="CAB4656204.1"/>
    <property type="molecule type" value="Genomic_DNA"/>
</dbReference>
<evidence type="ECO:0000256" key="1">
    <source>
        <dbReference type="ARBA" id="ARBA00010716"/>
    </source>
</evidence>
<sequence>MIISAQSAVIAGQIRENVEVTVGQGIITAVDCESRSERKKDYSGVLIPGFVDIHSHGGGGFYFSDPNPTHVNQAIATHRNAGTTSQIASLVTSDISTLKDQIASLTPLVNSGALAGIHLEGPYLSSVKCGAHDPHLLRIPALDEVKSLIEAGQGSIRMITIAPELEGALECIQWLVTQGIVVAIGHSDADAPTTRRAIDAGAQVVTHFSNAMSKNLSSDSMATHVLGDSTISLELINDGVHVANDVIREVIEKALQRTILITDAMSAAGSSDGMYEIGGLDVEVKDSIARLTSNGSLAGSTLTMEEAFLNFMKKDGVSIIDAVHASSTLPASILKLEKVGSIAIGNKANILHFDGEKIELLTF</sequence>
<dbReference type="SUPFAM" id="SSF51556">
    <property type="entry name" value="Metallo-dependent hydrolases"/>
    <property type="match status" value="1"/>
</dbReference>
<dbReference type="InterPro" id="IPR011059">
    <property type="entry name" value="Metal-dep_hydrolase_composite"/>
</dbReference>
<dbReference type="InterPro" id="IPR032466">
    <property type="entry name" value="Metal_Hydrolase"/>
</dbReference>